<gene>
    <name evidence="2" type="ORF">I8J32_007655</name>
</gene>
<dbReference type="Gene3D" id="2.160.20.10">
    <property type="entry name" value="Single-stranded right-handed beta-helix, Pectin lyase-like"/>
    <property type="match status" value="1"/>
</dbReference>
<dbReference type="InterPro" id="IPR012334">
    <property type="entry name" value="Pectin_lyas_fold"/>
</dbReference>
<keyword evidence="1" id="KW-0732">Signal</keyword>
<evidence type="ECO:0000256" key="1">
    <source>
        <dbReference type="SAM" id="SignalP"/>
    </source>
</evidence>
<dbReference type="RefSeq" id="WP_200610328.1">
    <property type="nucleotide sequence ID" value="NZ_CP071518.1"/>
</dbReference>
<feature type="chain" id="PRO_5037655130" evidence="1">
    <location>
        <begin position="30"/>
        <end position="289"/>
    </location>
</feature>
<dbReference type="Proteomes" id="UP000639274">
    <property type="component" value="Chromosome"/>
</dbReference>
<sequence>MKTTDARTNAFARSIALFACATLPLAAAAAESLDSCTGFVDALPATISAPGIWCLRSNLSTAITSGAAVTVAANDVVIDCNDLKIGGMAAGPASMAVGIFANERTSNITVRHCSLRGFHTGINLSGQRHLVEDNRLDQNLVAGIATTGADHRVRRNDVFDTGGHAREAVAYGITAEADISGNRVDNVFVAGPSPVEVVGIKLRAYALEARGNSVLGVMGDANASGIAAVAFVPSWPATVVDNTVAGTGGSAGIGIRASGVEMACSRNVVSGYATSYSGCTQSFGNVAVP</sequence>
<protein>
    <submittedName>
        <fullName evidence="2">Right-handed parallel beta-helix repeat-containing protein</fullName>
    </submittedName>
</protein>
<dbReference type="InterPro" id="IPR006626">
    <property type="entry name" value="PbH1"/>
</dbReference>
<evidence type="ECO:0000313" key="2">
    <source>
        <dbReference type="EMBL" id="QSX79706.1"/>
    </source>
</evidence>
<dbReference type="EMBL" id="CP071518">
    <property type="protein sequence ID" value="QSX79706.1"/>
    <property type="molecule type" value="Genomic_DNA"/>
</dbReference>
<reference evidence="2 3" key="1">
    <citation type="submission" date="2021-03" db="EMBL/GenBank/DDBJ databases">
        <title>Lysobacter sp. nov. isolated from soil of gangwondo yeongwol, south Korea.</title>
        <authorList>
            <person name="Kim K.R."/>
            <person name="Kim K.H."/>
            <person name="Jeon C.O."/>
        </authorList>
    </citation>
    <scope>NUCLEOTIDE SEQUENCE [LARGE SCALE GENOMIC DNA]</scope>
    <source>
        <strain evidence="2 3">R19</strain>
    </source>
</reference>
<evidence type="ECO:0000313" key="3">
    <source>
        <dbReference type="Proteomes" id="UP000639274"/>
    </source>
</evidence>
<keyword evidence="3" id="KW-1185">Reference proteome</keyword>
<name>A0A974Y1J1_9GAMM</name>
<feature type="signal peptide" evidence="1">
    <location>
        <begin position="1"/>
        <end position="29"/>
    </location>
</feature>
<organism evidence="2 3">
    <name type="scientific">Agrilutibacter solisilvae</name>
    <dbReference type="NCBI Taxonomy" id="2763317"/>
    <lineage>
        <taxon>Bacteria</taxon>
        <taxon>Pseudomonadati</taxon>
        <taxon>Pseudomonadota</taxon>
        <taxon>Gammaproteobacteria</taxon>
        <taxon>Lysobacterales</taxon>
        <taxon>Lysobacteraceae</taxon>
        <taxon>Agrilutibacter</taxon>
    </lineage>
</organism>
<dbReference type="KEGG" id="lsf:I8J32_007655"/>
<dbReference type="AlphaFoldDB" id="A0A974Y1J1"/>
<dbReference type="SMART" id="SM00710">
    <property type="entry name" value="PbH1"/>
    <property type="match status" value="3"/>
</dbReference>
<accession>A0A974Y1J1</accession>
<dbReference type="InterPro" id="IPR011050">
    <property type="entry name" value="Pectin_lyase_fold/virulence"/>
</dbReference>
<dbReference type="SUPFAM" id="SSF51126">
    <property type="entry name" value="Pectin lyase-like"/>
    <property type="match status" value="1"/>
</dbReference>
<proteinExistence type="predicted"/>